<accession>A0A4Y2VRP1</accession>
<evidence type="ECO:0000256" key="1">
    <source>
        <dbReference type="ARBA" id="ARBA00039495"/>
    </source>
</evidence>
<dbReference type="GO" id="GO:0005524">
    <property type="term" value="F:ATP binding"/>
    <property type="evidence" value="ECO:0007669"/>
    <property type="project" value="UniProtKB-KW"/>
</dbReference>
<dbReference type="PANTHER" id="PTHR11956">
    <property type="entry name" value="ARGINYL-TRNA SYNTHETASE"/>
    <property type="match status" value="1"/>
</dbReference>
<dbReference type="AlphaFoldDB" id="A0A4Y2VRP1"/>
<comment type="function">
    <text evidence="2">Catalyzes the attachment of arginine to tRNA(Arg) in a two-step reaction: arginine is first activated by ATP to form Arg-AMP and then transferred to the acceptor end of tRNA(Arg).</text>
</comment>
<comment type="similarity">
    <text evidence="3">Belongs to the class-I aminoacyl-tRNA synthetase family.</text>
</comment>
<keyword evidence="3" id="KW-0648">Protein biosynthesis</keyword>
<dbReference type="EMBL" id="BGPR01050300">
    <property type="protein sequence ID" value="GBO27321.1"/>
    <property type="molecule type" value="Genomic_DNA"/>
</dbReference>
<organism evidence="5 6">
    <name type="scientific">Araneus ventricosus</name>
    <name type="common">Orbweaver spider</name>
    <name type="synonym">Epeira ventricosa</name>
    <dbReference type="NCBI Taxonomy" id="182803"/>
    <lineage>
        <taxon>Eukaryota</taxon>
        <taxon>Metazoa</taxon>
        <taxon>Ecdysozoa</taxon>
        <taxon>Arthropoda</taxon>
        <taxon>Chelicerata</taxon>
        <taxon>Arachnida</taxon>
        <taxon>Araneae</taxon>
        <taxon>Araneomorphae</taxon>
        <taxon>Entelegynae</taxon>
        <taxon>Araneoidea</taxon>
        <taxon>Araneidae</taxon>
        <taxon>Araneus</taxon>
    </lineage>
</organism>
<dbReference type="OrthoDB" id="68056at2759"/>
<dbReference type="Pfam" id="PF00750">
    <property type="entry name" value="tRNA-synt_1d"/>
    <property type="match status" value="1"/>
</dbReference>
<keyword evidence="3" id="KW-0030">Aminoacyl-tRNA synthetase</keyword>
<keyword evidence="3" id="KW-0547">Nucleotide-binding</keyword>
<proteinExistence type="inferred from homology"/>
<dbReference type="InterPro" id="IPR035684">
    <property type="entry name" value="ArgRS_core"/>
</dbReference>
<dbReference type="InterPro" id="IPR014729">
    <property type="entry name" value="Rossmann-like_a/b/a_fold"/>
</dbReference>
<evidence type="ECO:0000259" key="4">
    <source>
        <dbReference type="Pfam" id="PF00750"/>
    </source>
</evidence>
<dbReference type="Proteomes" id="UP000499080">
    <property type="component" value="Unassembled WGS sequence"/>
</dbReference>
<protein>
    <recommendedName>
        <fullName evidence="1">Probable arginine--tRNA ligase, mitochondrial</fullName>
    </recommendedName>
</protein>
<dbReference type="InterPro" id="IPR001278">
    <property type="entry name" value="Arg-tRNA-ligase"/>
</dbReference>
<keyword evidence="6" id="KW-1185">Reference proteome</keyword>
<sequence>MRKSVLYEPMCLSGIRASASVRRMIHVIVSCKYPSPRQTIDCSGVNMLRSLNIPPENVIVEYSSPNVAKPFHFGHFRSTIIGNYIANLCKYVGHKVTRLNYVGDWGLQYGILAVGFNKFGCEEMLQKDPLNHLFEVYKKANEDNENNTTFKEEAKMYFKKMEEGNPEILALWKKLRDLSLKEMEITYK</sequence>
<comment type="caution">
    <text evidence="5">The sequence shown here is derived from an EMBL/GenBank/DDBJ whole genome shotgun (WGS) entry which is preliminary data.</text>
</comment>
<feature type="non-terminal residue" evidence="5">
    <location>
        <position position="188"/>
    </location>
</feature>
<dbReference type="PANTHER" id="PTHR11956:SF11">
    <property type="entry name" value="ARGININE--TRNA LIGASE, MITOCHONDRIAL-RELATED"/>
    <property type="match status" value="1"/>
</dbReference>
<evidence type="ECO:0000313" key="6">
    <source>
        <dbReference type="Proteomes" id="UP000499080"/>
    </source>
</evidence>
<dbReference type="Gene3D" id="3.40.50.620">
    <property type="entry name" value="HUPs"/>
    <property type="match status" value="1"/>
</dbReference>
<gene>
    <name evidence="5" type="primary">RARS2_1</name>
    <name evidence="5" type="ORF">AVEN_226154_1</name>
</gene>
<dbReference type="GO" id="GO:0032543">
    <property type="term" value="P:mitochondrial translation"/>
    <property type="evidence" value="ECO:0007669"/>
    <property type="project" value="TreeGrafter"/>
</dbReference>
<evidence type="ECO:0000313" key="5">
    <source>
        <dbReference type="EMBL" id="GBO27321.1"/>
    </source>
</evidence>
<feature type="domain" description="Arginyl-tRNA synthetase catalytic core" evidence="4">
    <location>
        <begin position="56"/>
        <end position="187"/>
    </location>
</feature>
<evidence type="ECO:0000256" key="2">
    <source>
        <dbReference type="ARBA" id="ARBA00049595"/>
    </source>
</evidence>
<dbReference type="GO" id="GO:0006420">
    <property type="term" value="P:arginyl-tRNA aminoacylation"/>
    <property type="evidence" value="ECO:0007669"/>
    <property type="project" value="InterPro"/>
</dbReference>
<evidence type="ECO:0000256" key="3">
    <source>
        <dbReference type="RuleBase" id="RU363038"/>
    </source>
</evidence>
<dbReference type="GO" id="GO:0004814">
    <property type="term" value="F:arginine-tRNA ligase activity"/>
    <property type="evidence" value="ECO:0007669"/>
    <property type="project" value="InterPro"/>
</dbReference>
<reference evidence="5 6" key="1">
    <citation type="journal article" date="2019" name="Sci. Rep.">
        <title>Orb-weaving spider Araneus ventricosus genome elucidates the spidroin gene catalogue.</title>
        <authorList>
            <person name="Kono N."/>
            <person name="Nakamura H."/>
            <person name="Ohtoshi R."/>
            <person name="Moran D.A.P."/>
            <person name="Shinohara A."/>
            <person name="Yoshida Y."/>
            <person name="Fujiwara M."/>
            <person name="Mori M."/>
            <person name="Tomita M."/>
            <person name="Arakawa K."/>
        </authorList>
    </citation>
    <scope>NUCLEOTIDE SEQUENCE [LARGE SCALE GENOMIC DNA]</scope>
</reference>
<keyword evidence="3" id="KW-0067">ATP-binding</keyword>
<keyword evidence="3 5" id="KW-0436">Ligase</keyword>
<dbReference type="SUPFAM" id="SSF52374">
    <property type="entry name" value="Nucleotidylyl transferase"/>
    <property type="match status" value="1"/>
</dbReference>
<dbReference type="PRINTS" id="PR01038">
    <property type="entry name" value="TRNASYNTHARG"/>
</dbReference>
<dbReference type="GO" id="GO:0005739">
    <property type="term" value="C:mitochondrion"/>
    <property type="evidence" value="ECO:0007669"/>
    <property type="project" value="TreeGrafter"/>
</dbReference>
<name>A0A4Y2VRP1_ARAVE</name>